<dbReference type="RefSeq" id="WP_097841720.1">
    <property type="nucleotide sequence ID" value="NZ_NVLX01000026.1"/>
</dbReference>
<feature type="compositionally biased region" description="Basic and acidic residues" evidence="1">
    <location>
        <begin position="73"/>
        <end position="91"/>
    </location>
</feature>
<proteinExistence type="predicted"/>
<evidence type="ECO:0000256" key="1">
    <source>
        <dbReference type="SAM" id="MobiDB-lite"/>
    </source>
</evidence>
<accession>A0A2A7D3J9</accession>
<gene>
    <name evidence="2" type="ORF">CON16_23610</name>
</gene>
<feature type="region of interest" description="Disordered" evidence="1">
    <location>
        <begin position="47"/>
        <end position="94"/>
    </location>
</feature>
<dbReference type="EMBL" id="NVLX01000026">
    <property type="protein sequence ID" value="PDZ14613.1"/>
    <property type="molecule type" value="Genomic_DNA"/>
</dbReference>
<evidence type="ECO:0000313" key="3">
    <source>
        <dbReference type="Proteomes" id="UP000220192"/>
    </source>
</evidence>
<sequence>MKSNPYFHKDVSYQTLSIPTNEVVQKKIRIITVETITLPQLPNELINETTDKTTDETADKTTDETADETTDETTDKITDETTDETADKTTDEITDETINKQENNTLDSSPFQINIPYFNIKITSTEILGVAKSVFMQTLLKKIQDPVFLMNLMNSEGGKKLLNLAGNFFKDTSTKSENDNDAK</sequence>
<evidence type="ECO:0000313" key="2">
    <source>
        <dbReference type="EMBL" id="PDZ14613.1"/>
    </source>
</evidence>
<feature type="compositionally biased region" description="Basic and acidic residues" evidence="1">
    <location>
        <begin position="49"/>
        <end position="63"/>
    </location>
</feature>
<comment type="caution">
    <text evidence="2">The sequence shown here is derived from an EMBL/GenBank/DDBJ whole genome shotgun (WGS) entry which is preliminary data.</text>
</comment>
<protein>
    <submittedName>
        <fullName evidence="2">Uncharacterized protein</fullName>
    </submittedName>
</protein>
<name>A0A2A7D3J9_BACAN</name>
<organism evidence="2 3">
    <name type="scientific">Bacillus anthracis</name>
    <name type="common">anthrax bacterium</name>
    <dbReference type="NCBI Taxonomy" id="1392"/>
    <lineage>
        <taxon>Bacteria</taxon>
        <taxon>Bacillati</taxon>
        <taxon>Bacillota</taxon>
        <taxon>Bacilli</taxon>
        <taxon>Bacillales</taxon>
        <taxon>Bacillaceae</taxon>
        <taxon>Bacillus</taxon>
        <taxon>Bacillus cereus group</taxon>
    </lineage>
</organism>
<reference evidence="2 3" key="1">
    <citation type="submission" date="2017-09" db="EMBL/GenBank/DDBJ databases">
        <title>Large-scale bioinformatics analysis of Bacillus genomes uncovers conserved roles of natural products in bacterial physiology.</title>
        <authorList>
            <consortium name="Agbiome Team Llc"/>
            <person name="Bleich R.M."/>
            <person name="Grubbs K.J."/>
            <person name="Santa Maria K.C."/>
            <person name="Allen S.E."/>
            <person name="Farag S."/>
            <person name="Shank E.A."/>
            <person name="Bowers A."/>
        </authorList>
    </citation>
    <scope>NUCLEOTIDE SEQUENCE [LARGE SCALE GENOMIC DNA]</scope>
    <source>
        <strain evidence="2 3">AFS095574</strain>
    </source>
</reference>
<dbReference type="AlphaFoldDB" id="A0A2A7D3J9"/>
<dbReference type="Proteomes" id="UP000220192">
    <property type="component" value="Unassembled WGS sequence"/>
</dbReference>